<sequence>MNTTQRTHLAVAEMAQEGVRPKTVAASQCGFAEELVMVCCVLLPVRLVWLAAVKPVLVRPPTHRAELIHNYPLTILCAAGRTGLPRPACQSVAGLLNPPKLGATAVGRLGQWAEGGETGQWGEVVLAGITSHHEGLLPSTSSAGVRERQRGWTPTTIQSQDGSGGDGGATPLHGIPAALCCHRATPLLAPQALLICMTHPRSHSCGSQDEAQLRAKWCLKLCTSCCMVLCSSWPPCAAHCLTLKEGEGVCRTCGARPDMTDSSSSSSSSQLALPFASQQFQRHI</sequence>
<feature type="region of interest" description="Disordered" evidence="1">
    <location>
        <begin position="137"/>
        <end position="168"/>
    </location>
</feature>
<reference evidence="2 3" key="1">
    <citation type="submission" date="2023-03" db="EMBL/GenBank/DDBJ databases">
        <title>High-quality genome of Scylla paramamosain provides insights in environmental adaptation.</title>
        <authorList>
            <person name="Zhang L."/>
        </authorList>
    </citation>
    <scope>NUCLEOTIDE SEQUENCE [LARGE SCALE GENOMIC DNA]</scope>
    <source>
        <strain evidence="2">LZ_2023a</strain>
        <tissue evidence="2">Muscle</tissue>
    </source>
</reference>
<keyword evidence="3" id="KW-1185">Reference proteome</keyword>
<organism evidence="2 3">
    <name type="scientific">Scylla paramamosain</name>
    <name type="common">Mud crab</name>
    <dbReference type="NCBI Taxonomy" id="85552"/>
    <lineage>
        <taxon>Eukaryota</taxon>
        <taxon>Metazoa</taxon>
        <taxon>Ecdysozoa</taxon>
        <taxon>Arthropoda</taxon>
        <taxon>Crustacea</taxon>
        <taxon>Multicrustacea</taxon>
        <taxon>Malacostraca</taxon>
        <taxon>Eumalacostraca</taxon>
        <taxon>Eucarida</taxon>
        <taxon>Decapoda</taxon>
        <taxon>Pleocyemata</taxon>
        <taxon>Brachyura</taxon>
        <taxon>Eubrachyura</taxon>
        <taxon>Portunoidea</taxon>
        <taxon>Portunidae</taxon>
        <taxon>Portuninae</taxon>
        <taxon>Scylla</taxon>
    </lineage>
</organism>
<proteinExistence type="predicted"/>
<gene>
    <name evidence="2" type="ORF">O3P69_010789</name>
</gene>
<name>A0AAW0TF85_SCYPA</name>
<evidence type="ECO:0000313" key="3">
    <source>
        <dbReference type="Proteomes" id="UP001487740"/>
    </source>
</evidence>
<protein>
    <submittedName>
        <fullName evidence="2">Uncharacterized protein</fullName>
    </submittedName>
</protein>
<dbReference type="Proteomes" id="UP001487740">
    <property type="component" value="Unassembled WGS sequence"/>
</dbReference>
<evidence type="ECO:0000313" key="2">
    <source>
        <dbReference type="EMBL" id="KAK8386359.1"/>
    </source>
</evidence>
<evidence type="ECO:0000256" key="1">
    <source>
        <dbReference type="SAM" id="MobiDB-lite"/>
    </source>
</evidence>
<comment type="caution">
    <text evidence="2">The sequence shown here is derived from an EMBL/GenBank/DDBJ whole genome shotgun (WGS) entry which is preliminary data.</text>
</comment>
<dbReference type="EMBL" id="JARAKH010000031">
    <property type="protein sequence ID" value="KAK8386359.1"/>
    <property type="molecule type" value="Genomic_DNA"/>
</dbReference>
<feature type="region of interest" description="Disordered" evidence="1">
    <location>
        <begin position="261"/>
        <end position="284"/>
    </location>
</feature>
<dbReference type="AlphaFoldDB" id="A0AAW0TF85"/>
<accession>A0AAW0TF85</accession>